<evidence type="ECO:0000256" key="7">
    <source>
        <dbReference type="ARBA" id="ARBA00023034"/>
    </source>
</evidence>
<evidence type="ECO:0000256" key="4">
    <source>
        <dbReference type="ARBA" id="ARBA00022692"/>
    </source>
</evidence>
<evidence type="ECO:0000256" key="9">
    <source>
        <dbReference type="ARBA" id="ARBA00023180"/>
    </source>
</evidence>
<gene>
    <name evidence="10" type="ORF">LOD99_5754</name>
</gene>
<keyword evidence="7" id="KW-0333">Golgi apparatus</keyword>
<sequence length="402" mass="47359">MIIFAIVYLSKNKIEEFPVTIAVNRKTPNEIIESEFESFLECEKSTGENIQNFYLVKTYKAASSTLSNVLYRYGLKHGLSFVEPNSLKTNQIFPYSHLDTVSKYPLIPSCGKTYNLSTIHSRYEGKELLEKTMPKGTRIFGSVRNPISQLISFFNYMDVAAILKRKGININKFIKDPLMYSRKYLWFPKYFKLSDSPTEFSMWNQQSQVFGLYDYKIPAGVGRKQILENVIYQQEIDKFLERVDREVEFVFIAEHFIESMAIFRKMFQLDYSDVAHFQINSAVKNNSKDELTEQQQDLIIEWSYIDWLLYQRMLDKFEKLKSNLNYDLNYEVDIIERTSARILDFCTTPNHYKIVQGEFCPIKLLDLSKEGQKNVCCKRITQQEWEINRILKELMKESSAHC</sequence>
<keyword evidence="6" id="KW-1133">Transmembrane helix</keyword>
<dbReference type="GO" id="GO:0001733">
    <property type="term" value="F:galactosylceramide sulfotransferase activity"/>
    <property type="evidence" value="ECO:0007669"/>
    <property type="project" value="InterPro"/>
</dbReference>
<keyword evidence="5" id="KW-0735">Signal-anchor</keyword>
<name>A0AAV7JQV8_9METZ</name>
<evidence type="ECO:0000256" key="6">
    <source>
        <dbReference type="ARBA" id="ARBA00022989"/>
    </source>
</evidence>
<evidence type="ECO:0000256" key="2">
    <source>
        <dbReference type="ARBA" id="ARBA00008124"/>
    </source>
</evidence>
<keyword evidence="3" id="KW-0808">Transferase</keyword>
<dbReference type="PANTHER" id="PTHR14647">
    <property type="entry name" value="GALACTOSE-3-O-SULFOTRANSFERASE"/>
    <property type="match status" value="1"/>
</dbReference>
<reference evidence="10 11" key="1">
    <citation type="journal article" date="2023" name="BMC Biol.">
        <title>The compact genome of the sponge Oopsacas minuta (Hexactinellida) is lacking key metazoan core genes.</title>
        <authorList>
            <person name="Santini S."/>
            <person name="Schenkelaars Q."/>
            <person name="Jourda C."/>
            <person name="Duchesne M."/>
            <person name="Belahbib H."/>
            <person name="Rocher C."/>
            <person name="Selva M."/>
            <person name="Riesgo A."/>
            <person name="Vervoort M."/>
            <person name="Leys S.P."/>
            <person name="Kodjabachian L."/>
            <person name="Le Bivic A."/>
            <person name="Borchiellini C."/>
            <person name="Claverie J.M."/>
            <person name="Renard E."/>
        </authorList>
    </citation>
    <scope>NUCLEOTIDE SEQUENCE [LARGE SCALE GENOMIC DNA]</scope>
    <source>
        <strain evidence="10">SPO-2</strain>
    </source>
</reference>
<dbReference type="Pfam" id="PF06990">
    <property type="entry name" value="Gal-3-0_sulfotr"/>
    <property type="match status" value="2"/>
</dbReference>
<comment type="subcellular location">
    <subcellularLocation>
        <location evidence="1">Golgi apparatus membrane</location>
        <topology evidence="1">Single-pass type II membrane protein</topology>
    </subcellularLocation>
</comment>
<keyword evidence="8" id="KW-0472">Membrane</keyword>
<comment type="caution">
    <text evidence="10">The sequence shown here is derived from an EMBL/GenBank/DDBJ whole genome shotgun (WGS) entry which is preliminary data.</text>
</comment>
<comment type="similarity">
    <text evidence="2">Belongs to the galactose-3-O-sulfotransferase family.</text>
</comment>
<organism evidence="10 11">
    <name type="scientific">Oopsacas minuta</name>
    <dbReference type="NCBI Taxonomy" id="111878"/>
    <lineage>
        <taxon>Eukaryota</taxon>
        <taxon>Metazoa</taxon>
        <taxon>Porifera</taxon>
        <taxon>Hexactinellida</taxon>
        <taxon>Hexasterophora</taxon>
        <taxon>Lyssacinosida</taxon>
        <taxon>Leucopsacidae</taxon>
        <taxon>Oopsacas</taxon>
    </lineage>
</organism>
<proteinExistence type="inferred from homology"/>
<evidence type="ECO:0000256" key="1">
    <source>
        <dbReference type="ARBA" id="ARBA00004323"/>
    </source>
</evidence>
<dbReference type="AlphaFoldDB" id="A0AAV7JQV8"/>
<keyword evidence="9" id="KW-0325">Glycoprotein</keyword>
<dbReference type="InterPro" id="IPR009729">
    <property type="entry name" value="Gal-3-0_sulfotransfrase"/>
</dbReference>
<evidence type="ECO:0000313" key="10">
    <source>
        <dbReference type="EMBL" id="KAI6650914.1"/>
    </source>
</evidence>
<evidence type="ECO:0000256" key="3">
    <source>
        <dbReference type="ARBA" id="ARBA00022679"/>
    </source>
</evidence>
<dbReference type="GO" id="GO:0009247">
    <property type="term" value="P:glycolipid biosynthetic process"/>
    <property type="evidence" value="ECO:0007669"/>
    <property type="project" value="InterPro"/>
</dbReference>
<dbReference type="Gene3D" id="3.40.50.300">
    <property type="entry name" value="P-loop containing nucleotide triphosphate hydrolases"/>
    <property type="match status" value="1"/>
</dbReference>
<evidence type="ECO:0000256" key="5">
    <source>
        <dbReference type="ARBA" id="ARBA00022968"/>
    </source>
</evidence>
<dbReference type="InterPro" id="IPR027417">
    <property type="entry name" value="P-loop_NTPase"/>
</dbReference>
<dbReference type="GO" id="GO:0000139">
    <property type="term" value="C:Golgi membrane"/>
    <property type="evidence" value="ECO:0007669"/>
    <property type="project" value="UniProtKB-SubCell"/>
</dbReference>
<evidence type="ECO:0000256" key="8">
    <source>
        <dbReference type="ARBA" id="ARBA00023136"/>
    </source>
</evidence>
<protein>
    <submittedName>
        <fullName evidence="10">Galactose-3-O-sulfotransferase 2</fullName>
    </submittedName>
</protein>
<keyword evidence="4" id="KW-0812">Transmembrane</keyword>
<keyword evidence="11" id="KW-1185">Reference proteome</keyword>
<dbReference type="PANTHER" id="PTHR14647:SF87">
    <property type="entry name" value="PUTATIVE-RELATED"/>
    <property type="match status" value="1"/>
</dbReference>
<evidence type="ECO:0000313" key="11">
    <source>
        <dbReference type="Proteomes" id="UP001165289"/>
    </source>
</evidence>
<accession>A0AAV7JQV8</accession>
<dbReference type="Proteomes" id="UP001165289">
    <property type="component" value="Unassembled WGS sequence"/>
</dbReference>
<dbReference type="EMBL" id="JAKMXF010000309">
    <property type="protein sequence ID" value="KAI6650914.1"/>
    <property type="molecule type" value="Genomic_DNA"/>
</dbReference>